<evidence type="ECO:0000256" key="4">
    <source>
        <dbReference type="ARBA" id="ARBA00022692"/>
    </source>
</evidence>
<keyword evidence="4 7" id="KW-0812">Transmembrane</keyword>
<dbReference type="InterPro" id="IPR036259">
    <property type="entry name" value="MFS_trans_sf"/>
</dbReference>
<dbReference type="GO" id="GO:0022857">
    <property type="term" value="F:transmembrane transporter activity"/>
    <property type="evidence" value="ECO:0007669"/>
    <property type="project" value="InterPro"/>
</dbReference>
<feature type="transmembrane region" description="Helical" evidence="7">
    <location>
        <begin position="148"/>
        <end position="168"/>
    </location>
</feature>
<comment type="subcellular location">
    <subcellularLocation>
        <location evidence="1">Cell membrane</location>
        <topology evidence="1">Multi-pass membrane protein</topology>
    </subcellularLocation>
</comment>
<dbReference type="InterPro" id="IPR011701">
    <property type="entry name" value="MFS"/>
</dbReference>
<keyword evidence="3" id="KW-1003">Cell membrane</keyword>
<protein>
    <submittedName>
        <fullName evidence="9">MFS transporter</fullName>
    </submittedName>
</protein>
<dbReference type="InterPro" id="IPR020846">
    <property type="entry name" value="MFS_dom"/>
</dbReference>
<dbReference type="AlphaFoldDB" id="A0A1P8JZQ8"/>
<evidence type="ECO:0000256" key="6">
    <source>
        <dbReference type="ARBA" id="ARBA00023136"/>
    </source>
</evidence>
<feature type="transmembrane region" description="Helical" evidence="7">
    <location>
        <begin position="297"/>
        <end position="315"/>
    </location>
</feature>
<gene>
    <name evidence="9" type="ORF">RD110_20175</name>
</gene>
<keyword evidence="5 7" id="KW-1133">Transmembrane helix</keyword>
<name>A0A1P8JZQ8_9BURK</name>
<feature type="transmembrane region" description="Helical" evidence="7">
    <location>
        <begin position="264"/>
        <end position="290"/>
    </location>
</feature>
<reference evidence="9 10" key="1">
    <citation type="submission" date="2017-01" db="EMBL/GenBank/DDBJ databases">
        <authorList>
            <person name="Mah S.A."/>
            <person name="Swanson W.J."/>
            <person name="Moy G.W."/>
            <person name="Vacquier V.D."/>
        </authorList>
    </citation>
    <scope>NUCLEOTIDE SEQUENCE [LARGE SCALE GENOMIC DNA]</scope>
    <source>
        <strain evidence="9 10">DCY110</strain>
    </source>
</reference>
<keyword evidence="6 7" id="KW-0472">Membrane</keyword>
<feature type="transmembrane region" description="Helical" evidence="7">
    <location>
        <begin position="89"/>
        <end position="107"/>
    </location>
</feature>
<dbReference type="GO" id="GO:0005886">
    <property type="term" value="C:plasma membrane"/>
    <property type="evidence" value="ECO:0007669"/>
    <property type="project" value="UniProtKB-SubCell"/>
</dbReference>
<feature type="domain" description="Major facilitator superfamily (MFS) profile" evidence="8">
    <location>
        <begin position="24"/>
        <end position="411"/>
    </location>
</feature>
<dbReference type="PANTHER" id="PTHR23517">
    <property type="entry name" value="RESISTANCE PROTEIN MDTM, PUTATIVE-RELATED-RELATED"/>
    <property type="match status" value="1"/>
</dbReference>
<dbReference type="RefSeq" id="WP_076201485.1">
    <property type="nucleotide sequence ID" value="NZ_CP019236.1"/>
</dbReference>
<dbReference type="Proteomes" id="UP000186609">
    <property type="component" value="Chromosome"/>
</dbReference>
<dbReference type="KEGG" id="rhy:RD110_20175"/>
<evidence type="ECO:0000313" key="10">
    <source>
        <dbReference type="Proteomes" id="UP000186609"/>
    </source>
</evidence>
<sequence length="423" mass="44024">MNTTTATGAPMSGTQTSLKQDAGVIGLVGLAHMISHFSQLLLAPLFPWLKTDFNASYAELGFLMSVFFVVSCAVQMASGFVVDRFGPRPVLFGGLALLGVSAFGFALSTDYWMLAAVSVVAGVGNGVFHPVDYTLLNRKVSSPRLGHAYSVHGITGNLGWALAPAMLVPLALLFSWRVALASAGLLAFAVLAVLWVNRDKLSLPPPTPTTHKTGVPALEGGSLGFMKIPAVWMCFAFFFFYAMALSVVQAFAPEAARQLHQVPVALVATCLTVYMVCSAGGMVLGGFLAADPARCERIVGFGLGFAALVALVIGFADVSGLAVPALFGLMGFAAGTGGPSRDLIVKRATPANSTGRVYGVVYSGLDIGQAVSPLVFGSLMDHGQYRGVFIGLALVQAVLITTAFNVRKARRTAAAPAQMPAGA</sequence>
<dbReference type="PROSITE" id="PS50850">
    <property type="entry name" value="MFS"/>
    <property type="match status" value="1"/>
</dbReference>
<dbReference type="OrthoDB" id="8520784at2"/>
<evidence type="ECO:0000256" key="1">
    <source>
        <dbReference type="ARBA" id="ARBA00004651"/>
    </source>
</evidence>
<organism evidence="9 10">
    <name type="scientific">Rhodoferax koreensis</name>
    <dbReference type="NCBI Taxonomy" id="1842727"/>
    <lineage>
        <taxon>Bacteria</taxon>
        <taxon>Pseudomonadati</taxon>
        <taxon>Pseudomonadota</taxon>
        <taxon>Betaproteobacteria</taxon>
        <taxon>Burkholderiales</taxon>
        <taxon>Comamonadaceae</taxon>
        <taxon>Rhodoferax</taxon>
    </lineage>
</organism>
<evidence type="ECO:0000256" key="7">
    <source>
        <dbReference type="SAM" id="Phobius"/>
    </source>
</evidence>
<evidence type="ECO:0000313" key="9">
    <source>
        <dbReference type="EMBL" id="APW39244.1"/>
    </source>
</evidence>
<proteinExistence type="predicted"/>
<keyword evidence="10" id="KW-1185">Reference proteome</keyword>
<accession>A0A1P8JZQ8</accession>
<feature type="transmembrane region" description="Helical" evidence="7">
    <location>
        <begin position="62"/>
        <end position="82"/>
    </location>
</feature>
<evidence type="ECO:0000259" key="8">
    <source>
        <dbReference type="PROSITE" id="PS50850"/>
    </source>
</evidence>
<feature type="transmembrane region" description="Helical" evidence="7">
    <location>
        <begin position="113"/>
        <end position="136"/>
    </location>
</feature>
<feature type="transmembrane region" description="Helical" evidence="7">
    <location>
        <begin position="385"/>
        <end position="406"/>
    </location>
</feature>
<dbReference type="STRING" id="1842727.RD110_20175"/>
<feature type="transmembrane region" description="Helical" evidence="7">
    <location>
        <begin position="21"/>
        <end position="42"/>
    </location>
</feature>
<dbReference type="SUPFAM" id="SSF103473">
    <property type="entry name" value="MFS general substrate transporter"/>
    <property type="match status" value="1"/>
</dbReference>
<evidence type="ECO:0000256" key="3">
    <source>
        <dbReference type="ARBA" id="ARBA00022475"/>
    </source>
</evidence>
<keyword evidence="2" id="KW-0813">Transport</keyword>
<feature type="transmembrane region" description="Helical" evidence="7">
    <location>
        <begin position="174"/>
        <end position="196"/>
    </location>
</feature>
<dbReference type="InterPro" id="IPR050171">
    <property type="entry name" value="MFS_Transporters"/>
</dbReference>
<evidence type="ECO:0000256" key="5">
    <source>
        <dbReference type="ARBA" id="ARBA00022989"/>
    </source>
</evidence>
<dbReference type="Gene3D" id="1.20.1250.20">
    <property type="entry name" value="MFS general substrate transporter like domains"/>
    <property type="match status" value="2"/>
</dbReference>
<evidence type="ECO:0000256" key="2">
    <source>
        <dbReference type="ARBA" id="ARBA00022448"/>
    </source>
</evidence>
<dbReference type="EMBL" id="CP019236">
    <property type="protein sequence ID" value="APW39244.1"/>
    <property type="molecule type" value="Genomic_DNA"/>
</dbReference>
<dbReference type="Pfam" id="PF07690">
    <property type="entry name" value="MFS_1"/>
    <property type="match status" value="1"/>
</dbReference>
<feature type="transmembrane region" description="Helical" evidence="7">
    <location>
        <begin position="230"/>
        <end position="252"/>
    </location>
</feature>